<dbReference type="Proteomes" id="UP000231962">
    <property type="component" value="Unassembled WGS sequence"/>
</dbReference>
<evidence type="ECO:0000313" key="1">
    <source>
        <dbReference type="EMBL" id="PJZ70612.1"/>
    </source>
</evidence>
<gene>
    <name evidence="1" type="ORF">CH360_03465</name>
    <name evidence="2" type="ORF">CH373_06605</name>
</gene>
<reference evidence="3 4" key="1">
    <citation type="submission" date="2017-07" db="EMBL/GenBank/DDBJ databases">
        <title>Leptospira spp. isolated from tropical soils.</title>
        <authorList>
            <person name="Thibeaux R."/>
            <person name="Iraola G."/>
            <person name="Ferres I."/>
            <person name="Bierque E."/>
            <person name="Girault D."/>
            <person name="Soupe-Gilbert M.-E."/>
            <person name="Picardeau M."/>
            <person name="Goarant C."/>
        </authorList>
    </citation>
    <scope>NUCLEOTIDE SEQUENCE [LARGE SCALE GENOMIC DNA]</scope>
    <source>
        <strain evidence="2 4">FH1-B-B1</strain>
        <strain evidence="1 3">FH1-B-C1</strain>
    </source>
</reference>
<comment type="caution">
    <text evidence="2">The sequence shown here is derived from an EMBL/GenBank/DDBJ whole genome shotgun (WGS) entry which is preliminary data.</text>
</comment>
<organism evidence="2 4">
    <name type="scientific">Leptospira perolatii</name>
    <dbReference type="NCBI Taxonomy" id="2023191"/>
    <lineage>
        <taxon>Bacteria</taxon>
        <taxon>Pseudomonadati</taxon>
        <taxon>Spirochaetota</taxon>
        <taxon>Spirochaetia</taxon>
        <taxon>Leptospirales</taxon>
        <taxon>Leptospiraceae</taxon>
        <taxon>Leptospira</taxon>
    </lineage>
</organism>
<dbReference type="Proteomes" id="UP000231990">
    <property type="component" value="Unassembled WGS sequence"/>
</dbReference>
<protein>
    <recommendedName>
        <fullName evidence="5">Chemotaxis protein</fullName>
    </recommendedName>
</protein>
<dbReference type="OrthoDB" id="330852at2"/>
<evidence type="ECO:0008006" key="5">
    <source>
        <dbReference type="Google" id="ProtNLM"/>
    </source>
</evidence>
<proteinExistence type="predicted"/>
<accession>A0A2M9ZP65</accession>
<evidence type="ECO:0000313" key="2">
    <source>
        <dbReference type="EMBL" id="PJZ73824.1"/>
    </source>
</evidence>
<evidence type="ECO:0000313" key="3">
    <source>
        <dbReference type="Proteomes" id="UP000231962"/>
    </source>
</evidence>
<name>A0A2M9ZP65_9LEPT</name>
<dbReference type="RefSeq" id="WP_100712620.1">
    <property type="nucleotide sequence ID" value="NZ_NPDY01000002.1"/>
</dbReference>
<dbReference type="NCBIfam" id="NF047773">
    <property type="entry name" value="phas_rel_Lepto"/>
    <property type="match status" value="1"/>
</dbReference>
<dbReference type="AlphaFoldDB" id="A0A2M9ZP65"/>
<dbReference type="EMBL" id="NPDY01000002">
    <property type="protein sequence ID" value="PJZ70612.1"/>
    <property type="molecule type" value="Genomic_DNA"/>
</dbReference>
<keyword evidence="3" id="KW-1185">Reference proteome</keyword>
<dbReference type="EMBL" id="NPDZ01000003">
    <property type="protein sequence ID" value="PJZ73824.1"/>
    <property type="molecule type" value="Genomic_DNA"/>
</dbReference>
<evidence type="ECO:0000313" key="4">
    <source>
        <dbReference type="Proteomes" id="UP000231990"/>
    </source>
</evidence>
<sequence>MDQQALNIINACFGIIKTGQEMKEETRAKLLKAYQDFSAKGAADMSESSVRVRDLADKFVTGLEELVHTAEKDYDDIKLKVLEVQDQVFAWMKGEHRKDYSI</sequence>